<dbReference type="EMBL" id="JAGFBS010000011">
    <property type="protein sequence ID" value="KAG6376672.1"/>
    <property type="molecule type" value="Genomic_DNA"/>
</dbReference>
<name>A0A8I2YTZ1_9AGAM</name>
<organism evidence="1 2">
    <name type="scientific">Boletus reticuloceps</name>
    <dbReference type="NCBI Taxonomy" id="495285"/>
    <lineage>
        <taxon>Eukaryota</taxon>
        <taxon>Fungi</taxon>
        <taxon>Dikarya</taxon>
        <taxon>Basidiomycota</taxon>
        <taxon>Agaricomycotina</taxon>
        <taxon>Agaricomycetes</taxon>
        <taxon>Agaricomycetidae</taxon>
        <taxon>Boletales</taxon>
        <taxon>Boletineae</taxon>
        <taxon>Boletaceae</taxon>
        <taxon>Boletoideae</taxon>
        <taxon>Boletus</taxon>
    </lineage>
</organism>
<keyword evidence="2" id="KW-1185">Reference proteome</keyword>
<proteinExistence type="predicted"/>
<reference evidence="1" key="1">
    <citation type="submission" date="2021-03" db="EMBL/GenBank/DDBJ databases">
        <title>Evolutionary innovations through gain and loss of genes in the ectomycorrhizal Boletales.</title>
        <authorList>
            <person name="Wu G."/>
            <person name="Miyauchi S."/>
            <person name="Morin E."/>
            <person name="Yang Z.-L."/>
            <person name="Xu J."/>
            <person name="Martin F.M."/>
        </authorList>
    </citation>
    <scope>NUCLEOTIDE SEQUENCE</scope>
    <source>
        <strain evidence="1">BR01</strain>
    </source>
</reference>
<protein>
    <submittedName>
        <fullName evidence="1">Uncharacterized protein</fullName>
    </submittedName>
</protein>
<evidence type="ECO:0000313" key="2">
    <source>
        <dbReference type="Proteomes" id="UP000683000"/>
    </source>
</evidence>
<dbReference type="Proteomes" id="UP000683000">
    <property type="component" value="Unassembled WGS sequence"/>
</dbReference>
<sequence length="84" mass="9302">MPEFSGCCVTWSSVFATNQNHISHALCSRPPLTQVIIGDIDKRSLISLLLIIMECKNPEKMTLKLKNTLADEERGKLAFAAKIA</sequence>
<gene>
    <name evidence="1" type="ORF">JVT61DRAFT_1675</name>
</gene>
<dbReference type="AlphaFoldDB" id="A0A8I2YTZ1"/>
<accession>A0A8I2YTZ1</accession>
<comment type="caution">
    <text evidence="1">The sequence shown here is derived from an EMBL/GenBank/DDBJ whole genome shotgun (WGS) entry which is preliminary data.</text>
</comment>
<evidence type="ECO:0000313" key="1">
    <source>
        <dbReference type="EMBL" id="KAG6376672.1"/>
    </source>
</evidence>